<protein>
    <submittedName>
        <fullName evidence="3">Peroxyureidoacrylate/ureidoacrylate amidohydrolase RutB</fullName>
        <ecNumber evidence="3">3.5.1.110</ecNumber>
    </submittedName>
</protein>
<gene>
    <name evidence="3" type="primary">rutB_1</name>
    <name evidence="3" type="ORF">PIGHUM_00308</name>
</gene>
<dbReference type="InterPro" id="IPR050272">
    <property type="entry name" value="Isochorismatase-like_hydrls"/>
</dbReference>
<dbReference type="PANTHER" id="PTHR43540">
    <property type="entry name" value="PEROXYUREIDOACRYLATE/UREIDOACRYLATE AMIDOHYDROLASE-RELATED"/>
    <property type="match status" value="1"/>
</dbReference>
<dbReference type="EC" id="3.5.1.110" evidence="3"/>
<dbReference type="OrthoDB" id="9781985at2"/>
<organism evidence="3 4">
    <name type="scientific">Pigmentiphaga humi</name>
    <dbReference type="NCBI Taxonomy" id="2478468"/>
    <lineage>
        <taxon>Bacteria</taxon>
        <taxon>Pseudomonadati</taxon>
        <taxon>Pseudomonadota</taxon>
        <taxon>Betaproteobacteria</taxon>
        <taxon>Burkholderiales</taxon>
        <taxon>Alcaligenaceae</taxon>
        <taxon>Pigmentiphaga</taxon>
    </lineage>
</organism>
<evidence type="ECO:0000256" key="1">
    <source>
        <dbReference type="ARBA" id="ARBA00022801"/>
    </source>
</evidence>
<proteinExistence type="predicted"/>
<dbReference type="Pfam" id="PF00857">
    <property type="entry name" value="Isochorismatase"/>
    <property type="match status" value="1"/>
</dbReference>
<reference evidence="3 4" key="1">
    <citation type="submission" date="2018-10" db="EMBL/GenBank/DDBJ databases">
        <authorList>
            <person name="Criscuolo A."/>
        </authorList>
    </citation>
    <scope>NUCLEOTIDE SEQUENCE [LARGE SCALE GENOMIC DNA]</scope>
    <source>
        <strain evidence="3">DnA1</strain>
    </source>
</reference>
<dbReference type="AlphaFoldDB" id="A0A3P4AXV4"/>
<dbReference type="SUPFAM" id="SSF52499">
    <property type="entry name" value="Isochorismatase-like hydrolases"/>
    <property type="match status" value="1"/>
</dbReference>
<dbReference type="PANTHER" id="PTHR43540:SF6">
    <property type="entry name" value="ISOCHORISMATASE-LIKE DOMAIN-CONTAINING PROTEIN"/>
    <property type="match status" value="1"/>
</dbReference>
<accession>A0A3P4AXV4</accession>
<dbReference type="Proteomes" id="UP000277294">
    <property type="component" value="Unassembled WGS sequence"/>
</dbReference>
<keyword evidence="1 3" id="KW-0378">Hydrolase</keyword>
<feature type="domain" description="Isochorismatase-like" evidence="2">
    <location>
        <begin position="43"/>
        <end position="230"/>
    </location>
</feature>
<dbReference type="Gene3D" id="3.40.50.850">
    <property type="entry name" value="Isochorismatase-like"/>
    <property type="match status" value="1"/>
</dbReference>
<dbReference type="CDD" id="cd00431">
    <property type="entry name" value="cysteine_hydrolases"/>
    <property type="match status" value="1"/>
</dbReference>
<dbReference type="InterPro" id="IPR036380">
    <property type="entry name" value="Isochorismatase-like_sf"/>
</dbReference>
<dbReference type="EMBL" id="UWPJ01000005">
    <property type="protein sequence ID" value="VCU68258.1"/>
    <property type="molecule type" value="Genomic_DNA"/>
</dbReference>
<evidence type="ECO:0000259" key="2">
    <source>
        <dbReference type="Pfam" id="PF00857"/>
    </source>
</evidence>
<dbReference type="RefSeq" id="WP_124077485.1">
    <property type="nucleotide sequence ID" value="NZ_UWPJ01000005.1"/>
</dbReference>
<sequence length="249" mass="27001">MNSSQPSGNMPDHRIDLFPEIAARIAQRRGQAAIYPHFVPARTAMVVVDMQNCWLEAGQPGYSPHCLPLVPRINALAQALRGAGGTVCWVQMNGSREVSAAWPRYRDFFAREEVFDAWSDALTPGNPGYELWHGLDVQPQDMRAAKSRYSAFIQGACDLHERLAGRGIDTVLIAGTATNVCCEASARDAQMLNYKVAILADGCATRSDAEHNASLSNLFGMFADVVTVAEAIGRLQPPDRTTADPRGGA</sequence>
<evidence type="ECO:0000313" key="3">
    <source>
        <dbReference type="EMBL" id="VCU68258.1"/>
    </source>
</evidence>
<evidence type="ECO:0000313" key="4">
    <source>
        <dbReference type="Proteomes" id="UP000277294"/>
    </source>
</evidence>
<dbReference type="GO" id="GO:0016787">
    <property type="term" value="F:hydrolase activity"/>
    <property type="evidence" value="ECO:0007669"/>
    <property type="project" value="UniProtKB-KW"/>
</dbReference>
<dbReference type="InterPro" id="IPR000868">
    <property type="entry name" value="Isochorismatase-like_dom"/>
</dbReference>
<keyword evidence="4" id="KW-1185">Reference proteome</keyword>
<name>A0A3P4AXV4_9BURK</name>